<proteinExistence type="predicted"/>
<keyword evidence="4" id="KW-1185">Reference proteome</keyword>
<feature type="compositionally biased region" description="Polar residues" evidence="1">
    <location>
        <begin position="152"/>
        <end position="163"/>
    </location>
</feature>
<protein>
    <submittedName>
        <fullName evidence="3">Enhancer of mRNA-decapping protein 4</fullName>
    </submittedName>
</protein>
<evidence type="ECO:0000256" key="2">
    <source>
        <dbReference type="SAM" id="SignalP"/>
    </source>
</evidence>
<evidence type="ECO:0000313" key="4">
    <source>
        <dbReference type="Proteomes" id="UP001302745"/>
    </source>
</evidence>
<feature type="chain" id="PRO_5042866511" evidence="2">
    <location>
        <begin position="18"/>
        <end position="189"/>
    </location>
</feature>
<reference evidence="3" key="1">
    <citation type="journal article" date="2023" name="Mol. Phylogenet. Evol.">
        <title>Genome-scale phylogeny and comparative genomics of the fungal order Sordariales.</title>
        <authorList>
            <person name="Hensen N."/>
            <person name="Bonometti L."/>
            <person name="Westerberg I."/>
            <person name="Brannstrom I.O."/>
            <person name="Guillou S."/>
            <person name="Cros-Aarteil S."/>
            <person name="Calhoun S."/>
            <person name="Haridas S."/>
            <person name="Kuo A."/>
            <person name="Mondo S."/>
            <person name="Pangilinan J."/>
            <person name="Riley R."/>
            <person name="LaButti K."/>
            <person name="Andreopoulos B."/>
            <person name="Lipzen A."/>
            <person name="Chen C."/>
            <person name="Yan M."/>
            <person name="Daum C."/>
            <person name="Ng V."/>
            <person name="Clum A."/>
            <person name="Steindorff A."/>
            <person name="Ohm R.A."/>
            <person name="Martin F."/>
            <person name="Silar P."/>
            <person name="Natvig D.O."/>
            <person name="Lalanne C."/>
            <person name="Gautier V."/>
            <person name="Ament-Velasquez S.L."/>
            <person name="Kruys A."/>
            <person name="Hutchinson M.I."/>
            <person name="Powell A.J."/>
            <person name="Barry K."/>
            <person name="Miller A.N."/>
            <person name="Grigoriev I.V."/>
            <person name="Debuchy R."/>
            <person name="Gladieux P."/>
            <person name="Hiltunen Thoren M."/>
            <person name="Johannesson H."/>
        </authorList>
    </citation>
    <scope>NUCLEOTIDE SEQUENCE</scope>
    <source>
        <strain evidence="3">CBS 538.74</strain>
    </source>
</reference>
<evidence type="ECO:0000313" key="3">
    <source>
        <dbReference type="EMBL" id="KAK4149439.1"/>
    </source>
</evidence>
<dbReference type="EMBL" id="MU857160">
    <property type="protein sequence ID" value="KAK4149439.1"/>
    <property type="molecule type" value="Genomic_DNA"/>
</dbReference>
<evidence type="ECO:0000256" key="1">
    <source>
        <dbReference type="SAM" id="MobiDB-lite"/>
    </source>
</evidence>
<organism evidence="3 4">
    <name type="scientific">Chaetomidium leptoderma</name>
    <dbReference type="NCBI Taxonomy" id="669021"/>
    <lineage>
        <taxon>Eukaryota</taxon>
        <taxon>Fungi</taxon>
        <taxon>Dikarya</taxon>
        <taxon>Ascomycota</taxon>
        <taxon>Pezizomycotina</taxon>
        <taxon>Sordariomycetes</taxon>
        <taxon>Sordariomycetidae</taxon>
        <taxon>Sordariales</taxon>
        <taxon>Chaetomiaceae</taxon>
        <taxon>Chaetomidium</taxon>
    </lineage>
</organism>
<accession>A0AAN6ZTF6</accession>
<comment type="caution">
    <text evidence="3">The sequence shown here is derived from an EMBL/GenBank/DDBJ whole genome shotgun (WGS) entry which is preliminary data.</text>
</comment>
<dbReference type="AlphaFoldDB" id="A0AAN6ZTF6"/>
<dbReference type="Proteomes" id="UP001302745">
    <property type="component" value="Unassembled WGS sequence"/>
</dbReference>
<feature type="signal peptide" evidence="2">
    <location>
        <begin position="1"/>
        <end position="17"/>
    </location>
</feature>
<name>A0AAN6ZTF6_9PEZI</name>
<reference evidence="3" key="2">
    <citation type="submission" date="2023-05" db="EMBL/GenBank/DDBJ databases">
        <authorList>
            <consortium name="Lawrence Berkeley National Laboratory"/>
            <person name="Steindorff A."/>
            <person name="Hensen N."/>
            <person name="Bonometti L."/>
            <person name="Westerberg I."/>
            <person name="Brannstrom I.O."/>
            <person name="Guillou S."/>
            <person name="Cros-Aarteil S."/>
            <person name="Calhoun S."/>
            <person name="Haridas S."/>
            <person name="Kuo A."/>
            <person name="Mondo S."/>
            <person name="Pangilinan J."/>
            <person name="Riley R."/>
            <person name="Labutti K."/>
            <person name="Andreopoulos B."/>
            <person name="Lipzen A."/>
            <person name="Chen C."/>
            <person name="Yanf M."/>
            <person name="Daum C."/>
            <person name="Ng V."/>
            <person name="Clum A."/>
            <person name="Ohm R."/>
            <person name="Martin F."/>
            <person name="Silar P."/>
            <person name="Natvig D."/>
            <person name="Lalanne C."/>
            <person name="Gautier V."/>
            <person name="Ament-Velasquez S.L."/>
            <person name="Kruys A."/>
            <person name="Hutchinson M.I."/>
            <person name="Powell A.J."/>
            <person name="Barry K."/>
            <person name="Miller A.N."/>
            <person name="Grigoriev I.V."/>
            <person name="Debuchy R."/>
            <person name="Gladieux P."/>
            <person name="Thoren M.H."/>
            <person name="Johannesson H."/>
        </authorList>
    </citation>
    <scope>NUCLEOTIDE SEQUENCE</scope>
    <source>
        <strain evidence="3">CBS 538.74</strain>
    </source>
</reference>
<sequence length="189" mass="19102">MRATLIVVAATLGLVDAASNILIPYGALNKRQAFDPDETTGNGANCVEAFGEGYIECVPPTASRNRLCINPDLGETCCSNLWGCPSDSFCLVQDLCCPTGLDPTTCAAQNDVTLPPDFSAPATSFVAAPSDTPSGTVIAPPITTTAPGGQGNATATRGTSKPPIQTAGARHEHAGVVAAVLGLAAAFAL</sequence>
<feature type="region of interest" description="Disordered" evidence="1">
    <location>
        <begin position="142"/>
        <end position="163"/>
    </location>
</feature>
<gene>
    <name evidence="3" type="ORF">C8A00DRAFT_37975</name>
</gene>
<keyword evidence="2" id="KW-0732">Signal</keyword>